<keyword evidence="4" id="KW-0813">Transport</keyword>
<feature type="transmembrane region" description="Helical" evidence="10">
    <location>
        <begin position="170"/>
        <end position="195"/>
    </location>
</feature>
<dbReference type="PIRSF" id="PIRSF006603">
    <property type="entry name" value="DinF"/>
    <property type="match status" value="1"/>
</dbReference>
<dbReference type="InterPro" id="IPR052031">
    <property type="entry name" value="Membrane_Transporter-Flippase"/>
</dbReference>
<evidence type="ECO:0000256" key="4">
    <source>
        <dbReference type="ARBA" id="ARBA00022448"/>
    </source>
</evidence>
<dbReference type="CDD" id="cd13143">
    <property type="entry name" value="MATE_MepA_like"/>
    <property type="match status" value="1"/>
</dbReference>
<dbReference type="InterPro" id="IPR002528">
    <property type="entry name" value="MATE_fam"/>
</dbReference>
<dbReference type="AlphaFoldDB" id="A0A1U7JDB5"/>
<evidence type="ECO:0000313" key="11">
    <source>
        <dbReference type="EMBL" id="OKL42746.1"/>
    </source>
</evidence>
<keyword evidence="12" id="KW-1185">Reference proteome</keyword>
<proteinExistence type="inferred from homology"/>
<evidence type="ECO:0000313" key="12">
    <source>
        <dbReference type="Proteomes" id="UP000185783"/>
    </source>
</evidence>
<dbReference type="PANTHER" id="PTHR43549:SF2">
    <property type="entry name" value="MULTIDRUG RESISTANCE PROTEIN NORM-RELATED"/>
    <property type="match status" value="1"/>
</dbReference>
<evidence type="ECO:0000256" key="5">
    <source>
        <dbReference type="ARBA" id="ARBA00022475"/>
    </source>
</evidence>
<evidence type="ECO:0000256" key="3">
    <source>
        <dbReference type="ARBA" id="ARBA00022106"/>
    </source>
</evidence>
<dbReference type="GO" id="GO:0046677">
    <property type="term" value="P:response to antibiotic"/>
    <property type="evidence" value="ECO:0007669"/>
    <property type="project" value="UniProtKB-KW"/>
</dbReference>
<comment type="subcellular location">
    <subcellularLocation>
        <location evidence="1">Cell inner membrane</location>
        <topology evidence="1">Multi-pass membrane protein</topology>
    </subcellularLocation>
</comment>
<keyword evidence="5" id="KW-1003">Cell membrane</keyword>
<evidence type="ECO:0000256" key="6">
    <source>
        <dbReference type="ARBA" id="ARBA00022692"/>
    </source>
</evidence>
<feature type="transmembrane region" description="Helical" evidence="10">
    <location>
        <begin position="61"/>
        <end position="84"/>
    </location>
</feature>
<keyword evidence="8 10" id="KW-0472">Membrane</keyword>
<dbReference type="GO" id="GO:0005886">
    <property type="term" value="C:plasma membrane"/>
    <property type="evidence" value="ECO:0007669"/>
    <property type="project" value="UniProtKB-SubCell"/>
</dbReference>
<feature type="transmembrane region" description="Helical" evidence="10">
    <location>
        <begin position="280"/>
        <end position="304"/>
    </location>
</feature>
<reference evidence="11 12" key="1">
    <citation type="submission" date="2016-03" db="EMBL/GenBank/DDBJ databases">
        <title>Genome sequence of Nesiotobacter sp. nov., a moderately halophilic alphaproteobacterium isolated from the Yellow Sea, China.</title>
        <authorList>
            <person name="Zhang G."/>
            <person name="Zhang R."/>
        </authorList>
    </citation>
    <scope>NUCLEOTIDE SEQUENCE [LARGE SCALE GENOMIC DNA]</scope>
    <source>
        <strain evidence="11 12">WB1-6</strain>
    </source>
</reference>
<evidence type="ECO:0000256" key="7">
    <source>
        <dbReference type="ARBA" id="ARBA00022989"/>
    </source>
</evidence>
<dbReference type="Proteomes" id="UP000185783">
    <property type="component" value="Unassembled WGS sequence"/>
</dbReference>
<dbReference type="InterPro" id="IPR045070">
    <property type="entry name" value="MATE_MepA-like"/>
</dbReference>
<dbReference type="STRING" id="197461.A3843_00065"/>
<accession>A0A1U7JDB5</accession>
<feature type="transmembrane region" description="Helical" evidence="10">
    <location>
        <begin position="24"/>
        <end position="49"/>
    </location>
</feature>
<comment type="similarity">
    <text evidence="2">Belongs to the multi antimicrobial extrusion (MATE) (TC 2.A.66.1) family. MepA subfamily.</text>
</comment>
<feature type="transmembrane region" description="Helical" evidence="10">
    <location>
        <begin position="396"/>
        <end position="417"/>
    </location>
</feature>
<feature type="transmembrane region" description="Helical" evidence="10">
    <location>
        <begin position="139"/>
        <end position="158"/>
    </location>
</feature>
<evidence type="ECO:0000256" key="9">
    <source>
        <dbReference type="ARBA" id="ARBA00023251"/>
    </source>
</evidence>
<dbReference type="GO" id="GO:0015297">
    <property type="term" value="F:antiporter activity"/>
    <property type="evidence" value="ECO:0007669"/>
    <property type="project" value="InterPro"/>
</dbReference>
<dbReference type="EMBL" id="LVVZ01000034">
    <property type="protein sequence ID" value="OKL42746.1"/>
    <property type="molecule type" value="Genomic_DNA"/>
</dbReference>
<name>A0A1U7JDB5_9HYPH</name>
<dbReference type="RefSeq" id="WP_028482283.1">
    <property type="nucleotide sequence ID" value="NZ_LVVZ01000034.1"/>
</dbReference>
<evidence type="ECO:0000256" key="10">
    <source>
        <dbReference type="SAM" id="Phobius"/>
    </source>
</evidence>
<evidence type="ECO:0000256" key="2">
    <source>
        <dbReference type="ARBA" id="ARBA00008417"/>
    </source>
</evidence>
<dbReference type="GO" id="GO:0042910">
    <property type="term" value="F:xenobiotic transmembrane transporter activity"/>
    <property type="evidence" value="ECO:0007669"/>
    <property type="project" value="InterPro"/>
</dbReference>
<feature type="transmembrane region" description="Helical" evidence="10">
    <location>
        <begin position="366"/>
        <end position="387"/>
    </location>
</feature>
<dbReference type="PANTHER" id="PTHR43549">
    <property type="entry name" value="MULTIDRUG RESISTANCE PROTEIN YPNP-RELATED"/>
    <property type="match status" value="1"/>
</dbReference>
<protein>
    <recommendedName>
        <fullName evidence="3">Multidrug export protein MepA</fullName>
    </recommendedName>
</protein>
<comment type="caution">
    <text evidence="11">The sequence shown here is derived from an EMBL/GenBank/DDBJ whole genome shotgun (WGS) entry which is preliminary data.</text>
</comment>
<keyword evidence="6 10" id="KW-0812">Transmembrane</keyword>
<feature type="transmembrane region" description="Helical" evidence="10">
    <location>
        <begin position="324"/>
        <end position="346"/>
    </location>
</feature>
<keyword evidence="7 10" id="KW-1133">Transmembrane helix</keyword>
<feature type="transmembrane region" description="Helical" evidence="10">
    <location>
        <begin position="201"/>
        <end position="222"/>
    </location>
</feature>
<feature type="transmembrane region" description="Helical" evidence="10">
    <location>
        <begin position="423"/>
        <end position="444"/>
    </location>
</feature>
<gene>
    <name evidence="11" type="ORF">A3843_00065</name>
</gene>
<dbReference type="InterPro" id="IPR048279">
    <property type="entry name" value="MdtK-like"/>
</dbReference>
<evidence type="ECO:0000256" key="1">
    <source>
        <dbReference type="ARBA" id="ARBA00004429"/>
    </source>
</evidence>
<dbReference type="Pfam" id="PF01554">
    <property type="entry name" value="MatE"/>
    <property type="match status" value="2"/>
</dbReference>
<feature type="transmembrane region" description="Helical" evidence="10">
    <location>
        <begin position="243"/>
        <end position="268"/>
    </location>
</feature>
<evidence type="ECO:0000256" key="8">
    <source>
        <dbReference type="ARBA" id="ARBA00023136"/>
    </source>
</evidence>
<feature type="transmembrane region" description="Helical" evidence="10">
    <location>
        <begin position="96"/>
        <end position="119"/>
    </location>
</feature>
<organism evidence="11 12">
    <name type="scientific">Pseudovibrio exalbescens</name>
    <dbReference type="NCBI Taxonomy" id="197461"/>
    <lineage>
        <taxon>Bacteria</taxon>
        <taxon>Pseudomonadati</taxon>
        <taxon>Pseudomonadota</taxon>
        <taxon>Alphaproteobacteria</taxon>
        <taxon>Hyphomicrobiales</taxon>
        <taxon>Stappiaceae</taxon>
        <taxon>Pseudovibrio</taxon>
    </lineage>
</organism>
<keyword evidence="9" id="KW-0046">Antibiotic resistance</keyword>
<sequence>MSSEAVTPNTFTQGSLATTFAKTALPIIFVMSMNGLLSVVDAVFLGVFVGPNALGAVTLMLPLYMLIAALATLVASGMSSLLARHLGGSRFDEARAVFAGAHGLALTLSAGLILLFLAVGRDLTLTAAAGPVPMAEMGYVYLRITVLFSPVLFVLSVNSDALRNEGGIGFMAAASLLVSLSNIGFNYLLIAVLHLGVAGSAYGTVLAQGVAFAIILTFRICGKTKLRPSALWCTTPMTAWKSILALGAPQSLNFIGLALGSAAIITALQLVESDTYATTVSAYGIITRVMTFAFLPLLGLSHALQSITGNNYGAEQWRRSDDSLRLGVAAALAYCLIAEIILIGLARPIGLLFVDDGDVVSEVARIMPMIVAMFFAAGPLVMIAAYFQAIGDAGPAAILGLSKPYLFAMPLTFLLPFPLGEQGIWMAGPVAEVLLLALTGCVLCRTAHQKDLRWGLFKSPSPAPQ</sequence>
<dbReference type="NCBIfam" id="TIGR00797">
    <property type="entry name" value="matE"/>
    <property type="match status" value="1"/>
</dbReference>